<dbReference type="HOGENOM" id="CLU_2103682_0_0_4"/>
<dbReference type="RefSeq" id="WP_013596748.1">
    <property type="nucleotide sequence ID" value="NC_015138.1"/>
</dbReference>
<sequence length="115" mass="11682">MGRIEIKDITGGEGLPAAVIEAVALSGMATAQQPSALSNQAYANQVASNQLSAQNQVARQDAMNRLHLAILAQAVNQVQDLQPATARSATEVLAGGEAAQALAGLQAVPGALPTR</sequence>
<dbReference type="KEGG" id="aaa:Acav_4398"/>
<reference evidence="1" key="1">
    <citation type="submission" date="2011-02" db="EMBL/GenBank/DDBJ databases">
        <title>Complete sequence of Acidovorax avenae subsp. avenae ATCC 19860.</title>
        <authorList>
            <consortium name="US DOE Joint Genome Institute"/>
            <person name="Lucas S."/>
            <person name="Copeland A."/>
            <person name="Lapidus A."/>
            <person name="Cheng J.-F."/>
            <person name="Goodwin L."/>
            <person name="Pitluck S."/>
            <person name="Chertkov O."/>
            <person name="Held B."/>
            <person name="Detter J.C."/>
            <person name="Han C."/>
            <person name="Tapia R."/>
            <person name="Land M."/>
            <person name="Hauser L."/>
            <person name="Kyrpides N."/>
            <person name="Ivanova N."/>
            <person name="Ovchinnikova G."/>
            <person name="Pagani I."/>
            <person name="Gordon S."/>
            <person name="Woyke T."/>
        </authorList>
    </citation>
    <scope>NUCLEOTIDE SEQUENCE</scope>
    <source>
        <strain evidence="1">ATCC 19860</strain>
    </source>
</reference>
<dbReference type="OrthoDB" id="8811858at2"/>
<organism evidence="1 2">
    <name type="scientific">Paracidovorax avenae (strain ATCC 19860 / DSM 7227 / CCUG 15838 / JCM 20985 / LMG 2117 / NCPPB 1011)</name>
    <name type="common">Acidovorax avenae</name>
    <dbReference type="NCBI Taxonomy" id="643561"/>
    <lineage>
        <taxon>Bacteria</taxon>
        <taxon>Pseudomonadati</taxon>
        <taxon>Pseudomonadota</taxon>
        <taxon>Betaproteobacteria</taxon>
        <taxon>Burkholderiales</taxon>
        <taxon>Comamonadaceae</taxon>
        <taxon>Paracidovorax</taxon>
    </lineage>
</organism>
<gene>
    <name evidence="1" type="ordered locus">Acav_4398</name>
</gene>
<dbReference type="Proteomes" id="UP000002482">
    <property type="component" value="Chromosome"/>
</dbReference>
<proteinExistence type="predicted"/>
<keyword evidence="2" id="KW-1185">Reference proteome</keyword>
<dbReference type="GeneID" id="34238246"/>
<evidence type="ECO:0000313" key="2">
    <source>
        <dbReference type="Proteomes" id="UP000002482"/>
    </source>
</evidence>
<dbReference type="EMBL" id="CP002521">
    <property type="protein sequence ID" value="ADX48281.1"/>
    <property type="molecule type" value="Genomic_DNA"/>
</dbReference>
<dbReference type="AlphaFoldDB" id="F0Q8G8"/>
<evidence type="ECO:0000313" key="1">
    <source>
        <dbReference type="EMBL" id="ADX48281.1"/>
    </source>
</evidence>
<protein>
    <submittedName>
        <fullName evidence="1">Uncharacterized protein</fullName>
    </submittedName>
</protein>
<accession>F0Q8G8</accession>
<name>F0Q8G8_PARA1</name>